<organism evidence="1 2">
    <name type="scientific">Bacillus thuringiensis</name>
    <dbReference type="NCBI Taxonomy" id="1428"/>
    <lineage>
        <taxon>Bacteria</taxon>
        <taxon>Bacillati</taxon>
        <taxon>Bacillota</taxon>
        <taxon>Bacilli</taxon>
        <taxon>Bacillales</taxon>
        <taxon>Bacillaceae</taxon>
        <taxon>Bacillus</taxon>
        <taxon>Bacillus cereus group</taxon>
    </lineage>
</organism>
<proteinExistence type="predicted"/>
<accession>A0A9W3SJ73</accession>
<dbReference type="Proteomes" id="UP000092743">
    <property type="component" value="Plasmid p120416"/>
</dbReference>
<name>A0A9W3SJ73_BACTU</name>
<reference evidence="1 2" key="1">
    <citation type="submission" date="2016-04" db="EMBL/GenBank/DDBJ databases">
        <title>High quality genome of the nematocidal Bacillus thuringiensis MYBT18246.</title>
        <authorList>
            <person name="Hollensteiner J."/>
            <person name="Poehlein A."/>
            <person name="Sproeer C."/>
            <person name="Bunk B."/>
            <person name="Rosenstiel P."/>
            <person name="Schulenburg H."/>
            <person name="Liesegang H."/>
        </authorList>
    </citation>
    <scope>NUCLEOTIDE SEQUENCE [LARGE SCALE GENOMIC DNA]</scope>
    <source>
        <strain evidence="1 2">MYBT18246</strain>
        <plasmid evidence="1 2">p120416</plasmid>
    </source>
</reference>
<dbReference type="AlphaFoldDB" id="A0A9W3SJ73"/>
<geneLocation type="plasmid" evidence="1 2">
    <name>p120416</name>
</geneLocation>
<gene>
    <name evidence="1" type="ORF">BT246_68310</name>
</gene>
<dbReference type="EMBL" id="CP015354">
    <property type="protein sequence ID" value="ANS52122.1"/>
    <property type="molecule type" value="Genomic_DNA"/>
</dbReference>
<dbReference type="RefSeq" id="WP_065486752.1">
    <property type="nucleotide sequence ID" value="NZ_CP015354.1"/>
</dbReference>
<sequence>MKKIKFVSGMCVAGMLVLGGMTGCGTNETKSTANQQESQKERDMKEADKAAMEYVRAGIDVDIAKLNDLQYKKFDFGEGIVSHPGASKELNNRYDLERYDLSEGRNEYYYHVRYYHPVEKRQRGADLKIVKDEKDGRWKNYEWAWGSNYSLESIVGSMKPTHVHKWGQKE</sequence>
<evidence type="ECO:0000313" key="2">
    <source>
        <dbReference type="Proteomes" id="UP000092743"/>
    </source>
</evidence>
<dbReference type="PROSITE" id="PS51257">
    <property type="entry name" value="PROKAR_LIPOPROTEIN"/>
    <property type="match status" value="1"/>
</dbReference>
<protein>
    <recommendedName>
        <fullName evidence="3">Lipoprotein</fullName>
    </recommendedName>
</protein>
<evidence type="ECO:0008006" key="3">
    <source>
        <dbReference type="Google" id="ProtNLM"/>
    </source>
</evidence>
<evidence type="ECO:0000313" key="1">
    <source>
        <dbReference type="EMBL" id="ANS52122.1"/>
    </source>
</evidence>
<keyword evidence="1" id="KW-0614">Plasmid</keyword>